<organism evidence="2 3">
    <name type="scientific">Enhygromyxa salina</name>
    <dbReference type="NCBI Taxonomy" id="215803"/>
    <lineage>
        <taxon>Bacteria</taxon>
        <taxon>Pseudomonadati</taxon>
        <taxon>Myxococcota</taxon>
        <taxon>Polyangia</taxon>
        <taxon>Nannocystales</taxon>
        <taxon>Nannocystaceae</taxon>
        <taxon>Enhygromyxa</taxon>
    </lineage>
</organism>
<accession>A0A2S9XS86</accession>
<evidence type="ECO:0000313" key="3">
    <source>
        <dbReference type="Proteomes" id="UP000238823"/>
    </source>
</evidence>
<reference evidence="2 3" key="1">
    <citation type="submission" date="2018-03" db="EMBL/GenBank/DDBJ databases">
        <title>Draft Genome Sequences of the Obligatory Marine Myxobacteria Enhygromyxa salina SWB007.</title>
        <authorList>
            <person name="Poehlein A."/>
            <person name="Moghaddam J.A."/>
            <person name="Harms H."/>
            <person name="Alanjari M."/>
            <person name="Koenig G.M."/>
            <person name="Daniel R."/>
            <person name="Schaeberle T.F."/>
        </authorList>
    </citation>
    <scope>NUCLEOTIDE SEQUENCE [LARGE SCALE GENOMIC DNA]</scope>
    <source>
        <strain evidence="2 3">SWB007</strain>
    </source>
</reference>
<dbReference type="Proteomes" id="UP000238823">
    <property type="component" value="Unassembled WGS sequence"/>
</dbReference>
<dbReference type="RefSeq" id="WP_106094131.1">
    <property type="nucleotide sequence ID" value="NZ_PVNL01000136.1"/>
</dbReference>
<dbReference type="EMBL" id="PVNL01000136">
    <property type="protein sequence ID" value="PRP95706.1"/>
    <property type="molecule type" value="Genomic_DNA"/>
</dbReference>
<keyword evidence="1" id="KW-1133">Transmembrane helix</keyword>
<keyword evidence="1" id="KW-0472">Membrane</keyword>
<keyword evidence="1" id="KW-0812">Transmembrane</keyword>
<protein>
    <submittedName>
        <fullName evidence="2">Uncharacterized protein</fullName>
    </submittedName>
</protein>
<evidence type="ECO:0000256" key="1">
    <source>
        <dbReference type="SAM" id="Phobius"/>
    </source>
</evidence>
<feature type="transmembrane region" description="Helical" evidence="1">
    <location>
        <begin position="12"/>
        <end position="35"/>
    </location>
</feature>
<comment type="caution">
    <text evidence="2">The sequence shown here is derived from an EMBL/GenBank/DDBJ whole genome shotgun (WGS) entry which is preliminary data.</text>
</comment>
<feature type="transmembrane region" description="Helical" evidence="1">
    <location>
        <begin position="55"/>
        <end position="73"/>
    </location>
</feature>
<feature type="transmembrane region" description="Helical" evidence="1">
    <location>
        <begin position="80"/>
        <end position="100"/>
    </location>
</feature>
<name>A0A2S9XS86_9BACT</name>
<proteinExistence type="predicted"/>
<gene>
    <name evidence="2" type="ORF">ENSA7_73400</name>
</gene>
<evidence type="ECO:0000313" key="2">
    <source>
        <dbReference type="EMBL" id="PRP95706.1"/>
    </source>
</evidence>
<dbReference type="AlphaFoldDB" id="A0A2S9XS86"/>
<sequence length="105" mass="11656">MEQKSENNDDNARWDSALSAFIVVNLAWMAALWILNIHTSNRISKWVWNSGLTNYSIVLCGLATLAACVFAATRRRHAQFVALVVVAVLWGAAGGIFYLASWGWN</sequence>